<name>A0A8J5S453_ZIZPA</name>
<protein>
    <submittedName>
        <fullName evidence="2">Uncharacterized protein</fullName>
    </submittedName>
</protein>
<reference evidence="2" key="1">
    <citation type="journal article" date="2021" name="bioRxiv">
        <title>Whole Genome Assembly and Annotation of Northern Wild Rice, Zizania palustris L., Supports a Whole Genome Duplication in the Zizania Genus.</title>
        <authorList>
            <person name="Haas M."/>
            <person name="Kono T."/>
            <person name="Macchietto M."/>
            <person name="Millas R."/>
            <person name="McGilp L."/>
            <person name="Shao M."/>
            <person name="Duquette J."/>
            <person name="Hirsch C.N."/>
            <person name="Kimball J."/>
        </authorList>
    </citation>
    <scope>NUCLEOTIDE SEQUENCE</scope>
    <source>
        <tissue evidence="2">Fresh leaf tissue</tissue>
    </source>
</reference>
<organism evidence="2 3">
    <name type="scientific">Zizania palustris</name>
    <name type="common">Northern wild rice</name>
    <dbReference type="NCBI Taxonomy" id="103762"/>
    <lineage>
        <taxon>Eukaryota</taxon>
        <taxon>Viridiplantae</taxon>
        <taxon>Streptophyta</taxon>
        <taxon>Embryophyta</taxon>
        <taxon>Tracheophyta</taxon>
        <taxon>Spermatophyta</taxon>
        <taxon>Magnoliopsida</taxon>
        <taxon>Liliopsida</taxon>
        <taxon>Poales</taxon>
        <taxon>Poaceae</taxon>
        <taxon>BOP clade</taxon>
        <taxon>Oryzoideae</taxon>
        <taxon>Oryzeae</taxon>
        <taxon>Zizaniinae</taxon>
        <taxon>Zizania</taxon>
    </lineage>
</organism>
<accession>A0A8J5S453</accession>
<comment type="caution">
    <text evidence="2">The sequence shown here is derived from an EMBL/GenBank/DDBJ whole genome shotgun (WGS) entry which is preliminary data.</text>
</comment>
<keyword evidence="3" id="KW-1185">Reference proteome</keyword>
<proteinExistence type="predicted"/>
<sequence>MSPRHLPSSRRSIASSPPSLSTLTISSLLGSDRNRDNSPVVPLHLPRWSPPLSSAAQGGEVGGATQMLKDVYGFL</sequence>
<dbReference type="Proteomes" id="UP000729402">
    <property type="component" value="Unassembled WGS sequence"/>
</dbReference>
<feature type="region of interest" description="Disordered" evidence="1">
    <location>
        <begin position="1"/>
        <end position="20"/>
    </location>
</feature>
<evidence type="ECO:0000256" key="1">
    <source>
        <dbReference type="SAM" id="MobiDB-lite"/>
    </source>
</evidence>
<dbReference type="AlphaFoldDB" id="A0A8J5S453"/>
<dbReference type="EMBL" id="JAAALK010000287">
    <property type="protein sequence ID" value="KAG8060357.1"/>
    <property type="molecule type" value="Genomic_DNA"/>
</dbReference>
<evidence type="ECO:0000313" key="2">
    <source>
        <dbReference type="EMBL" id="KAG8060357.1"/>
    </source>
</evidence>
<gene>
    <name evidence="2" type="ORF">GUJ93_ZPchr0002g23188</name>
</gene>
<reference evidence="2" key="2">
    <citation type="submission" date="2021-02" db="EMBL/GenBank/DDBJ databases">
        <authorList>
            <person name="Kimball J.A."/>
            <person name="Haas M.W."/>
            <person name="Macchietto M."/>
            <person name="Kono T."/>
            <person name="Duquette J."/>
            <person name="Shao M."/>
        </authorList>
    </citation>
    <scope>NUCLEOTIDE SEQUENCE</scope>
    <source>
        <tissue evidence="2">Fresh leaf tissue</tissue>
    </source>
</reference>
<evidence type="ECO:0000313" key="3">
    <source>
        <dbReference type="Proteomes" id="UP000729402"/>
    </source>
</evidence>
<feature type="compositionally biased region" description="Low complexity" evidence="1">
    <location>
        <begin position="9"/>
        <end position="20"/>
    </location>
</feature>